<dbReference type="InterPro" id="IPR011990">
    <property type="entry name" value="TPR-like_helical_dom_sf"/>
</dbReference>
<organism evidence="1">
    <name type="scientific">uncultured Truepera sp</name>
    <dbReference type="NCBI Taxonomy" id="543023"/>
    <lineage>
        <taxon>Bacteria</taxon>
        <taxon>Thermotogati</taxon>
        <taxon>Deinococcota</taxon>
        <taxon>Deinococci</taxon>
        <taxon>Trueperales</taxon>
        <taxon>Trueperaceae</taxon>
        <taxon>Truepera</taxon>
        <taxon>environmental samples</taxon>
    </lineage>
</organism>
<dbReference type="InterPro" id="IPR045507">
    <property type="entry name" value="DUF6483"/>
</dbReference>
<dbReference type="AlphaFoldDB" id="A0A6J4V625"/>
<evidence type="ECO:0000313" key="1">
    <source>
        <dbReference type="EMBL" id="CAA9566400.1"/>
    </source>
</evidence>
<dbReference type="Gene3D" id="1.25.40.10">
    <property type="entry name" value="Tetratricopeptide repeat domain"/>
    <property type="match status" value="1"/>
</dbReference>
<gene>
    <name evidence="1" type="ORF">AVDCRST_MAG86-1232</name>
</gene>
<evidence type="ECO:0008006" key="2">
    <source>
        <dbReference type="Google" id="ProtNLM"/>
    </source>
</evidence>
<accession>A0A6J4V625</accession>
<dbReference type="EMBL" id="CADCWP010000079">
    <property type="protein sequence ID" value="CAA9566400.1"/>
    <property type="molecule type" value="Genomic_DNA"/>
</dbReference>
<name>A0A6J4V625_9DEIN</name>
<proteinExistence type="predicted"/>
<sequence length="228" mass="25349">MVAYFTYRMSVQWAMPQKDDFLTRLQEQLLRALEQARQLSAAGQTDEALAVIHRAQRTLVGLDSNLLHRVPSADLLLLLGGAETPDVERCLHCAELLSAEAEFRAKSGEPDPAQVHKALELYLSALRAEPGFAAHYEARLGALTQSLGYAVLEAARSQLVDVYTHAGRFDEAENWLYRWGELQPDMARGRAERFYRELLSLDDGVLEQGGLPRAEVEEGLANINGTTV</sequence>
<reference evidence="1" key="1">
    <citation type="submission" date="2020-02" db="EMBL/GenBank/DDBJ databases">
        <authorList>
            <person name="Meier V. D."/>
        </authorList>
    </citation>
    <scope>NUCLEOTIDE SEQUENCE</scope>
    <source>
        <strain evidence="1">AVDCRST_MAG86</strain>
    </source>
</reference>
<protein>
    <recommendedName>
        <fullName evidence="2">Bacterial transcriptional activator domain-containing protein</fullName>
    </recommendedName>
</protein>
<dbReference type="Pfam" id="PF20092">
    <property type="entry name" value="DUF6483"/>
    <property type="match status" value="1"/>
</dbReference>